<dbReference type="AlphaFoldDB" id="A0AAN8FU77"/>
<sequence length="134" mass="15597">MLFTAYEERFLLGGYYKHEFNNATILVLNTNLYYNANKAFYNFTDKEDPANQFAFMENELKAARSCRMQGSAECKPTVHIVAHIAPGVFERTPNFTWFRDPYNEKFLNLTVGYADVIGLMLFGHHHTDTFHLIK</sequence>
<organism evidence="3 4">
    <name type="scientific">Trichostrongylus colubriformis</name>
    <name type="common">Black scour worm</name>
    <dbReference type="NCBI Taxonomy" id="6319"/>
    <lineage>
        <taxon>Eukaryota</taxon>
        <taxon>Metazoa</taxon>
        <taxon>Ecdysozoa</taxon>
        <taxon>Nematoda</taxon>
        <taxon>Chromadorea</taxon>
        <taxon>Rhabditida</taxon>
        <taxon>Rhabditina</taxon>
        <taxon>Rhabditomorpha</taxon>
        <taxon>Strongyloidea</taxon>
        <taxon>Trichostrongylidae</taxon>
        <taxon>Trichostrongylus</taxon>
    </lineage>
</organism>
<dbReference type="InterPro" id="IPR029052">
    <property type="entry name" value="Metallo-depent_PP-like"/>
</dbReference>
<keyword evidence="2" id="KW-0325">Glycoprotein</keyword>
<keyword evidence="1" id="KW-0378">Hydrolase</keyword>
<reference evidence="3 4" key="1">
    <citation type="submission" date="2019-10" db="EMBL/GenBank/DDBJ databases">
        <title>Assembly and Annotation for the nematode Trichostrongylus colubriformis.</title>
        <authorList>
            <person name="Martin J."/>
        </authorList>
    </citation>
    <scope>NUCLEOTIDE SEQUENCE [LARGE SCALE GENOMIC DNA]</scope>
    <source>
        <strain evidence="3">G859</strain>
        <tissue evidence="3">Whole worm</tissue>
    </source>
</reference>
<dbReference type="SUPFAM" id="SSF56300">
    <property type="entry name" value="Metallo-dependent phosphatases"/>
    <property type="match status" value="1"/>
</dbReference>
<protein>
    <recommendedName>
        <fullName evidence="5">Calcineurin-like phosphoesterase domain-containing protein</fullName>
    </recommendedName>
</protein>
<proteinExistence type="predicted"/>
<evidence type="ECO:0000256" key="1">
    <source>
        <dbReference type="ARBA" id="ARBA00022801"/>
    </source>
</evidence>
<dbReference type="PANTHER" id="PTHR10340">
    <property type="entry name" value="SPHINGOMYELIN PHOSPHODIESTERASE"/>
    <property type="match status" value="1"/>
</dbReference>
<dbReference type="EMBL" id="WIXE01012656">
    <property type="protein sequence ID" value="KAK5975748.1"/>
    <property type="molecule type" value="Genomic_DNA"/>
</dbReference>
<evidence type="ECO:0008006" key="5">
    <source>
        <dbReference type="Google" id="ProtNLM"/>
    </source>
</evidence>
<dbReference type="GO" id="GO:0005615">
    <property type="term" value="C:extracellular space"/>
    <property type="evidence" value="ECO:0007669"/>
    <property type="project" value="TreeGrafter"/>
</dbReference>
<name>A0AAN8FU77_TRICO</name>
<feature type="non-terminal residue" evidence="3">
    <location>
        <position position="134"/>
    </location>
</feature>
<evidence type="ECO:0000256" key="2">
    <source>
        <dbReference type="ARBA" id="ARBA00023180"/>
    </source>
</evidence>
<dbReference type="GO" id="GO:0008081">
    <property type="term" value="F:phosphoric diester hydrolase activity"/>
    <property type="evidence" value="ECO:0007669"/>
    <property type="project" value="TreeGrafter"/>
</dbReference>
<accession>A0AAN8FU77</accession>
<comment type="caution">
    <text evidence="3">The sequence shown here is derived from an EMBL/GenBank/DDBJ whole genome shotgun (WGS) entry which is preliminary data.</text>
</comment>
<gene>
    <name evidence="3" type="ORF">GCK32_004080</name>
</gene>
<evidence type="ECO:0000313" key="4">
    <source>
        <dbReference type="Proteomes" id="UP001331761"/>
    </source>
</evidence>
<dbReference type="PANTHER" id="PTHR10340:SF57">
    <property type="entry name" value="METALLOPHOS DOMAIN-CONTAINING PROTEIN"/>
    <property type="match status" value="1"/>
</dbReference>
<keyword evidence="4" id="KW-1185">Reference proteome</keyword>
<evidence type="ECO:0000313" key="3">
    <source>
        <dbReference type="EMBL" id="KAK5975748.1"/>
    </source>
</evidence>
<dbReference type="Proteomes" id="UP001331761">
    <property type="component" value="Unassembled WGS sequence"/>
</dbReference>